<dbReference type="AlphaFoldDB" id="A0AAN9J1D9"/>
<proteinExistence type="predicted"/>
<evidence type="ECO:0000256" key="3">
    <source>
        <dbReference type="SAM" id="MobiDB-lite"/>
    </source>
</evidence>
<evidence type="ECO:0000256" key="2">
    <source>
        <dbReference type="ARBA" id="ARBA00022737"/>
    </source>
</evidence>
<protein>
    <submittedName>
        <fullName evidence="4">Uncharacterized protein</fullName>
    </submittedName>
</protein>
<name>A0AAN9J1D9_CROPI</name>
<comment type="caution">
    <text evidence="4">The sequence shown here is derived from an EMBL/GenBank/DDBJ whole genome shotgun (WGS) entry which is preliminary data.</text>
</comment>
<reference evidence="4 5" key="1">
    <citation type="submission" date="2024-01" db="EMBL/GenBank/DDBJ databases">
        <title>The genomes of 5 underutilized Papilionoideae crops provide insights into root nodulation and disease resistanc.</title>
        <authorList>
            <person name="Yuan L."/>
        </authorList>
    </citation>
    <scope>NUCLEOTIDE SEQUENCE [LARGE SCALE GENOMIC DNA]</scope>
    <source>
        <strain evidence="4">ZHUSHIDOU_FW_LH</strain>
        <tissue evidence="4">Leaf</tissue>
    </source>
</reference>
<dbReference type="InterPro" id="IPR052254">
    <property type="entry name" value="CUL4-DDB1_E3_ligase_receptor"/>
</dbReference>
<evidence type="ECO:0000256" key="1">
    <source>
        <dbReference type="ARBA" id="ARBA00022574"/>
    </source>
</evidence>
<keyword evidence="5" id="KW-1185">Reference proteome</keyword>
<feature type="compositionally biased region" description="Low complexity" evidence="3">
    <location>
        <begin position="22"/>
        <end position="45"/>
    </location>
</feature>
<feature type="region of interest" description="Disordered" evidence="3">
    <location>
        <begin position="22"/>
        <end position="64"/>
    </location>
</feature>
<organism evidence="4 5">
    <name type="scientific">Crotalaria pallida</name>
    <name type="common">Smooth rattlebox</name>
    <name type="synonym">Crotalaria striata</name>
    <dbReference type="NCBI Taxonomy" id="3830"/>
    <lineage>
        <taxon>Eukaryota</taxon>
        <taxon>Viridiplantae</taxon>
        <taxon>Streptophyta</taxon>
        <taxon>Embryophyta</taxon>
        <taxon>Tracheophyta</taxon>
        <taxon>Spermatophyta</taxon>
        <taxon>Magnoliopsida</taxon>
        <taxon>eudicotyledons</taxon>
        <taxon>Gunneridae</taxon>
        <taxon>Pentapetalae</taxon>
        <taxon>rosids</taxon>
        <taxon>fabids</taxon>
        <taxon>Fabales</taxon>
        <taxon>Fabaceae</taxon>
        <taxon>Papilionoideae</taxon>
        <taxon>50 kb inversion clade</taxon>
        <taxon>genistoids sensu lato</taxon>
        <taxon>core genistoids</taxon>
        <taxon>Crotalarieae</taxon>
        <taxon>Crotalaria</taxon>
    </lineage>
</organism>
<evidence type="ECO:0000313" key="5">
    <source>
        <dbReference type="Proteomes" id="UP001372338"/>
    </source>
</evidence>
<accession>A0AAN9J1D9</accession>
<sequence>MPQPRELPGFYYDVEKNRYFPIKGPIPGSSRSSSSSSKPTAPKSPQLTSSTKEGKSSRRKLRNNMSKLLQARELDGHVIASRSHNFKCNFTEELRKIQASQPVVWKYKGMDSINISALEQMHIDVLTQQGQYKTDVLLTGSMDGSVR</sequence>
<keyword evidence="1" id="KW-0853">WD repeat</keyword>
<keyword evidence="2" id="KW-0677">Repeat</keyword>
<evidence type="ECO:0000313" key="4">
    <source>
        <dbReference type="EMBL" id="KAK7289979.1"/>
    </source>
</evidence>
<gene>
    <name evidence="4" type="ORF">RIF29_04062</name>
</gene>
<dbReference type="Proteomes" id="UP001372338">
    <property type="component" value="Unassembled WGS sequence"/>
</dbReference>
<dbReference type="PANTHER" id="PTHR44472:SF1">
    <property type="entry name" value="DDB1 AND CUL4 ASSOCIATED FACTOR 4"/>
    <property type="match status" value="1"/>
</dbReference>
<dbReference type="EMBL" id="JAYWIO010000001">
    <property type="protein sequence ID" value="KAK7289979.1"/>
    <property type="molecule type" value="Genomic_DNA"/>
</dbReference>
<dbReference type="PANTHER" id="PTHR44472">
    <property type="entry name" value="DDB1- AND CUL4-ASSOCIATED FACTOR 4-RELATED"/>
    <property type="match status" value="1"/>
</dbReference>